<evidence type="ECO:0000256" key="1">
    <source>
        <dbReference type="SAM" id="MobiDB-lite"/>
    </source>
</evidence>
<dbReference type="PANTHER" id="PTHR46010">
    <property type="entry name" value="PROTEIN IWS1 HOMOLOG"/>
    <property type="match status" value="1"/>
</dbReference>
<feature type="compositionally biased region" description="Basic and acidic residues" evidence="1">
    <location>
        <begin position="156"/>
        <end position="166"/>
    </location>
</feature>
<keyword evidence="3" id="KW-1185">Reference proteome</keyword>
<feature type="region of interest" description="Disordered" evidence="1">
    <location>
        <begin position="85"/>
        <end position="166"/>
    </location>
</feature>
<feature type="compositionally biased region" description="Acidic residues" evidence="1">
    <location>
        <begin position="20"/>
        <end position="37"/>
    </location>
</feature>
<feature type="non-terminal residue" evidence="2">
    <location>
        <position position="252"/>
    </location>
</feature>
<protein>
    <recommendedName>
        <fullName evidence="4">TFIIS N-terminal domain-containing protein</fullName>
    </recommendedName>
</protein>
<gene>
    <name evidence="2" type="ORF">SYNPS1DRAFT_27913</name>
</gene>
<dbReference type="InterPro" id="IPR035441">
    <property type="entry name" value="TFIIS/LEDGF_dom_sf"/>
</dbReference>
<accession>A0A4P9Z345</accession>
<name>A0A4P9Z345_9FUNG</name>
<dbReference type="EMBL" id="KZ989437">
    <property type="protein sequence ID" value="RKP26392.1"/>
    <property type="molecule type" value="Genomic_DNA"/>
</dbReference>
<dbReference type="GO" id="GO:0016973">
    <property type="term" value="P:poly(A)+ mRNA export from nucleus"/>
    <property type="evidence" value="ECO:0007669"/>
    <property type="project" value="TreeGrafter"/>
</dbReference>
<dbReference type="OrthoDB" id="21124at2759"/>
<feature type="compositionally biased region" description="Low complexity" evidence="1">
    <location>
        <begin position="42"/>
        <end position="54"/>
    </location>
</feature>
<dbReference type="GO" id="GO:0005634">
    <property type="term" value="C:nucleus"/>
    <property type="evidence" value="ECO:0007669"/>
    <property type="project" value="TreeGrafter"/>
</dbReference>
<dbReference type="InterPro" id="IPR051037">
    <property type="entry name" value="RNAPII_TF_IWS1"/>
</dbReference>
<dbReference type="PANTHER" id="PTHR46010:SF1">
    <property type="entry name" value="PROTEIN IWS1 HOMOLOG"/>
    <property type="match status" value="1"/>
</dbReference>
<dbReference type="Gene3D" id="1.20.930.10">
    <property type="entry name" value="Conserved domain common to transcription factors TFIIS, elongin A, CRSP70"/>
    <property type="match status" value="1"/>
</dbReference>
<organism evidence="2 3">
    <name type="scientific">Syncephalis pseudoplumigaleata</name>
    <dbReference type="NCBI Taxonomy" id="1712513"/>
    <lineage>
        <taxon>Eukaryota</taxon>
        <taxon>Fungi</taxon>
        <taxon>Fungi incertae sedis</taxon>
        <taxon>Zoopagomycota</taxon>
        <taxon>Zoopagomycotina</taxon>
        <taxon>Zoopagomycetes</taxon>
        <taxon>Zoopagales</taxon>
        <taxon>Piptocephalidaceae</taxon>
        <taxon>Syncephalis</taxon>
    </lineage>
</organism>
<evidence type="ECO:0000313" key="2">
    <source>
        <dbReference type="EMBL" id="RKP26392.1"/>
    </source>
</evidence>
<feature type="compositionally biased region" description="Basic and acidic residues" evidence="1">
    <location>
        <begin position="134"/>
        <end position="144"/>
    </location>
</feature>
<dbReference type="Proteomes" id="UP000278143">
    <property type="component" value="Unassembled WGS sequence"/>
</dbReference>
<reference evidence="3" key="1">
    <citation type="journal article" date="2018" name="Nat. Microbiol.">
        <title>Leveraging single-cell genomics to expand the fungal tree of life.</title>
        <authorList>
            <person name="Ahrendt S.R."/>
            <person name="Quandt C.A."/>
            <person name="Ciobanu D."/>
            <person name="Clum A."/>
            <person name="Salamov A."/>
            <person name="Andreopoulos B."/>
            <person name="Cheng J.F."/>
            <person name="Woyke T."/>
            <person name="Pelin A."/>
            <person name="Henrissat B."/>
            <person name="Reynolds N.K."/>
            <person name="Benny G.L."/>
            <person name="Smith M.E."/>
            <person name="James T.Y."/>
            <person name="Grigoriev I.V."/>
        </authorList>
    </citation>
    <scope>NUCLEOTIDE SEQUENCE [LARGE SCALE GENOMIC DNA]</scope>
    <source>
        <strain evidence="3">Benny S71-1</strain>
    </source>
</reference>
<evidence type="ECO:0008006" key="4">
    <source>
        <dbReference type="Google" id="ProtNLM"/>
    </source>
</evidence>
<proteinExistence type="predicted"/>
<sequence>MSDTRVDSTIGVEDIFGADGLDDEFSDLEELPESDDDERPKSSASAVPSSAGAGAEKKGEAGAATYEFTLPRFKKRDYSAAQDAAYGDYQHQHHLEEGEDAAMAGQSSVPSRPEKSDANKEIMEGKSKSSAAKEFMDSVMKDVKGSSSRSKRRRKNGDLDEVTRMDDEASALKRAMQKAALEDLDSHANDQPGFAKLMLLERVVLAMNKVDMHDAFMDANVLEAIRVWLEPLADRSLPPLDIQQAMFKILDT</sequence>
<feature type="compositionally biased region" description="Basic and acidic residues" evidence="1">
    <location>
        <begin position="112"/>
        <end position="127"/>
    </location>
</feature>
<dbReference type="AlphaFoldDB" id="A0A4P9Z345"/>
<feature type="region of interest" description="Disordered" evidence="1">
    <location>
        <begin position="1"/>
        <end position="62"/>
    </location>
</feature>
<evidence type="ECO:0000313" key="3">
    <source>
        <dbReference type="Proteomes" id="UP000278143"/>
    </source>
</evidence>